<comment type="caution">
    <text evidence="1">The sequence shown here is derived from an EMBL/GenBank/DDBJ whole genome shotgun (WGS) entry which is preliminary data.</text>
</comment>
<evidence type="ECO:0000313" key="2">
    <source>
        <dbReference type="Proteomes" id="UP000550354"/>
    </source>
</evidence>
<dbReference type="RefSeq" id="WP_181755820.1">
    <property type="nucleotide sequence ID" value="NZ_JACEOG010000001.1"/>
</dbReference>
<keyword evidence="2" id="KW-1185">Reference proteome</keyword>
<gene>
    <name evidence="1" type="ORF">H1W00_11465</name>
</gene>
<name>A0A838XKF5_9ACTN</name>
<organism evidence="1 2">
    <name type="scientific">Aeromicrobium phoceense</name>
    <dbReference type="NCBI Taxonomy" id="2754045"/>
    <lineage>
        <taxon>Bacteria</taxon>
        <taxon>Bacillati</taxon>
        <taxon>Actinomycetota</taxon>
        <taxon>Actinomycetes</taxon>
        <taxon>Propionibacteriales</taxon>
        <taxon>Nocardioidaceae</taxon>
        <taxon>Aeromicrobium</taxon>
    </lineage>
</organism>
<reference evidence="1 2" key="1">
    <citation type="submission" date="2020-07" db="EMBL/GenBank/DDBJ databases">
        <title>Draft genome and description of Aeromicrobium phoceense strain Marseille-Q0843 isolated from healthy skin swab.</title>
        <authorList>
            <person name="Boxberger M."/>
            <person name="La Scola B."/>
        </authorList>
    </citation>
    <scope>NUCLEOTIDE SEQUENCE [LARGE SCALE GENOMIC DNA]</scope>
    <source>
        <strain evidence="1 2">Marseille-Q0843</strain>
    </source>
</reference>
<sequence>MNDLSGEDSAVDVAGGIGRTTSAVAAQGARVLADRLRERLEAIRGAKLEEAQRLGAIWDADRAAAGAQVEVAREISGVTDEDLRLTVEAWKTADGWAQVDPEFVDDERELRRQLQERWGVDVDRPDIRRCGPAWRARFTSTGWKMPLRPLRGHCRRCWS</sequence>
<dbReference type="EMBL" id="JACEOG010000001">
    <property type="protein sequence ID" value="MBA4609096.1"/>
    <property type="molecule type" value="Genomic_DNA"/>
</dbReference>
<accession>A0A838XKF5</accession>
<protein>
    <submittedName>
        <fullName evidence="1">Uncharacterized protein</fullName>
    </submittedName>
</protein>
<proteinExistence type="predicted"/>
<evidence type="ECO:0000313" key="1">
    <source>
        <dbReference type="EMBL" id="MBA4609096.1"/>
    </source>
</evidence>
<dbReference type="AlphaFoldDB" id="A0A838XKF5"/>
<dbReference type="Proteomes" id="UP000550354">
    <property type="component" value="Unassembled WGS sequence"/>
</dbReference>